<proteinExistence type="predicted"/>
<sequence length="300" mass="34520">MFNLFKKQPPKSITIIGTEEQLTINGVPVTFPTNHAKLVELFGEPSRSSKTKLTKSTLLCWDAEGVYCNYASSSHIYSFSLIFSKKHQLELSPKNNFSGSININNKDILFDDFDGIKFDNYVLRKLIYKGEEQPYAIAFMVNLDVKKEIATDTYQLKPTNEELLEFSDFGFKLAVIQELMYIQEVLQPLFDVNEFANWYTKRKIDIDQEGYEPIAEVTQYFKDFPVPKRLAPLVTKIYQDGGNDIYLNLLPHGNGSEEYWDIKSCADAKHFPNLKKVTLCYAADTIIDELNHMGIESEWL</sequence>
<dbReference type="AlphaFoldDB" id="A0A1B7ZDZ2"/>
<keyword evidence="4" id="KW-1185">Reference proteome</keyword>
<dbReference type="Proteomes" id="UP000092164">
    <property type="component" value="Unassembled WGS sequence"/>
</dbReference>
<organism evidence="3 4">
    <name type="scientific">Maribacter hydrothermalis</name>
    <dbReference type="NCBI Taxonomy" id="1836467"/>
    <lineage>
        <taxon>Bacteria</taxon>
        <taxon>Pseudomonadati</taxon>
        <taxon>Bacteroidota</taxon>
        <taxon>Flavobacteriia</taxon>
        <taxon>Flavobacteriales</taxon>
        <taxon>Flavobacteriaceae</taxon>
        <taxon>Maribacter</taxon>
    </lineage>
</organism>
<dbReference type="InterPro" id="IPR054187">
    <property type="entry name" value="DUF6892"/>
</dbReference>
<evidence type="ECO:0000259" key="1">
    <source>
        <dbReference type="Pfam" id="PF21832"/>
    </source>
</evidence>
<dbReference type="Pfam" id="PF24880">
    <property type="entry name" value="DUF7738"/>
    <property type="match status" value="1"/>
</dbReference>
<accession>A0A1B7ZDZ2</accession>
<evidence type="ECO:0000259" key="2">
    <source>
        <dbReference type="Pfam" id="PF24880"/>
    </source>
</evidence>
<name>A0A1B7ZDZ2_9FLAO</name>
<dbReference type="RefSeq" id="WP_068482187.1">
    <property type="nucleotide sequence ID" value="NZ_CP018760.1"/>
</dbReference>
<feature type="domain" description="DUF7738" evidence="2">
    <location>
        <begin position="15"/>
        <end position="113"/>
    </location>
</feature>
<protein>
    <submittedName>
        <fullName evidence="3">Uncharacterized protein</fullName>
    </submittedName>
</protein>
<dbReference type="InterPro" id="IPR056640">
    <property type="entry name" value="DUF7738"/>
</dbReference>
<gene>
    <name evidence="3" type="ORF">A9200_12835</name>
</gene>
<comment type="caution">
    <text evidence="3">The sequence shown here is derived from an EMBL/GenBank/DDBJ whole genome shotgun (WGS) entry which is preliminary data.</text>
</comment>
<dbReference type="KEGG" id="mart:BTR34_04200"/>
<dbReference type="Pfam" id="PF21832">
    <property type="entry name" value="DUF6892"/>
    <property type="match status" value="1"/>
</dbReference>
<reference evidence="4" key="1">
    <citation type="submission" date="2016-06" db="EMBL/GenBank/DDBJ databases">
        <authorList>
            <person name="Zhan P."/>
        </authorList>
    </citation>
    <scope>NUCLEOTIDE SEQUENCE [LARGE SCALE GENOMIC DNA]</scope>
    <source>
        <strain evidence="4">T28</strain>
    </source>
</reference>
<dbReference type="EMBL" id="LZFP01000002">
    <property type="protein sequence ID" value="OBR41513.1"/>
    <property type="molecule type" value="Genomic_DNA"/>
</dbReference>
<dbReference type="OrthoDB" id="355909at2"/>
<feature type="domain" description="DUF6892" evidence="1">
    <location>
        <begin position="164"/>
        <end position="296"/>
    </location>
</feature>
<evidence type="ECO:0000313" key="4">
    <source>
        <dbReference type="Proteomes" id="UP000092164"/>
    </source>
</evidence>
<dbReference type="STRING" id="1836467.BTR34_04200"/>
<evidence type="ECO:0000313" key="3">
    <source>
        <dbReference type="EMBL" id="OBR41513.1"/>
    </source>
</evidence>